<feature type="domain" description="Protein-glutamine gamma-glutamyltransferase-like C-terminal" evidence="3">
    <location>
        <begin position="155"/>
        <end position="217"/>
    </location>
</feature>
<gene>
    <name evidence="4" type="ORF">KDL01_01885</name>
</gene>
<dbReference type="Proteomes" id="UP000675781">
    <property type="component" value="Unassembled WGS sequence"/>
</dbReference>
<feature type="compositionally biased region" description="Pro residues" evidence="1">
    <location>
        <begin position="35"/>
        <end position="54"/>
    </location>
</feature>
<evidence type="ECO:0000256" key="2">
    <source>
        <dbReference type="SAM" id="Phobius"/>
    </source>
</evidence>
<feature type="compositionally biased region" description="Low complexity" evidence="1">
    <location>
        <begin position="15"/>
        <end position="27"/>
    </location>
</feature>
<keyword evidence="5" id="KW-1185">Reference proteome</keyword>
<sequence length="236" mass="25366">MSVIRADVPVTPDKQQAQQLAQQELSQGKYHLAPTTPPPPTTASPSPSPTPTPSPTATAAAAHHSSSDLTTLLVVVLIVIFGIVLLLILRKLGKPRRDAKDKKSEKDKGTETRKSKAPKHLGAAAERPLTGAALHRHNAEQAARGGDWQEAIRERFRATIAVLDERALLPERRDRTADEAAWDAGLVLPEHSAALLDAAQAFDEVEYGEYLGTPEGYSVISAVDEAVSTREQAVGR</sequence>
<name>A0A941ILQ2_9ACTN</name>
<keyword evidence="2" id="KW-0812">Transmembrane</keyword>
<dbReference type="RefSeq" id="WP_212526525.1">
    <property type="nucleotide sequence ID" value="NZ_JAGSOG010000005.1"/>
</dbReference>
<dbReference type="AlphaFoldDB" id="A0A941ILQ2"/>
<proteinExistence type="predicted"/>
<evidence type="ECO:0000313" key="4">
    <source>
        <dbReference type="EMBL" id="MBR7831989.1"/>
    </source>
</evidence>
<feature type="region of interest" description="Disordered" evidence="1">
    <location>
        <begin position="96"/>
        <end position="122"/>
    </location>
</feature>
<protein>
    <submittedName>
        <fullName evidence="4">DUF4129 domain-containing protein</fullName>
    </submittedName>
</protein>
<feature type="region of interest" description="Disordered" evidence="1">
    <location>
        <begin position="1"/>
        <end position="62"/>
    </location>
</feature>
<evidence type="ECO:0000256" key="1">
    <source>
        <dbReference type="SAM" id="MobiDB-lite"/>
    </source>
</evidence>
<keyword evidence="2" id="KW-0472">Membrane</keyword>
<feature type="compositionally biased region" description="Basic and acidic residues" evidence="1">
    <location>
        <begin position="96"/>
        <end position="114"/>
    </location>
</feature>
<dbReference type="EMBL" id="JAGSOG010000005">
    <property type="protein sequence ID" value="MBR7831989.1"/>
    <property type="molecule type" value="Genomic_DNA"/>
</dbReference>
<dbReference type="Pfam" id="PF13559">
    <property type="entry name" value="DUF4129"/>
    <property type="match status" value="1"/>
</dbReference>
<keyword evidence="2" id="KW-1133">Transmembrane helix</keyword>
<evidence type="ECO:0000313" key="5">
    <source>
        <dbReference type="Proteomes" id="UP000675781"/>
    </source>
</evidence>
<dbReference type="InterPro" id="IPR025403">
    <property type="entry name" value="TgpA-like_C"/>
</dbReference>
<organism evidence="4 5">
    <name type="scientific">Actinospica durhamensis</name>
    <dbReference type="NCBI Taxonomy" id="1508375"/>
    <lineage>
        <taxon>Bacteria</taxon>
        <taxon>Bacillati</taxon>
        <taxon>Actinomycetota</taxon>
        <taxon>Actinomycetes</taxon>
        <taxon>Catenulisporales</taxon>
        <taxon>Actinospicaceae</taxon>
        <taxon>Actinospica</taxon>
    </lineage>
</organism>
<comment type="caution">
    <text evidence="4">The sequence shown here is derived from an EMBL/GenBank/DDBJ whole genome shotgun (WGS) entry which is preliminary data.</text>
</comment>
<feature type="transmembrane region" description="Helical" evidence="2">
    <location>
        <begin position="69"/>
        <end position="89"/>
    </location>
</feature>
<evidence type="ECO:0000259" key="3">
    <source>
        <dbReference type="Pfam" id="PF13559"/>
    </source>
</evidence>
<reference evidence="4" key="1">
    <citation type="submission" date="2021-04" db="EMBL/GenBank/DDBJ databases">
        <title>Genome based classification of Actinospica acidithermotolerans sp. nov., an actinobacterium isolated from an Indonesian hot spring.</title>
        <authorList>
            <person name="Kusuma A.B."/>
            <person name="Putra K.E."/>
            <person name="Nafisah S."/>
            <person name="Loh J."/>
            <person name="Nouioui I."/>
            <person name="Goodfellow M."/>
        </authorList>
    </citation>
    <scope>NUCLEOTIDE SEQUENCE</scope>
    <source>
        <strain evidence="4">CSCA 57</strain>
    </source>
</reference>
<accession>A0A941ILQ2</accession>